<comment type="subcellular location">
    <subcellularLocation>
        <location evidence="5">Cell membrane</location>
        <topology evidence="5">Multi-pass membrane protein</topology>
    </subcellularLocation>
    <subcellularLocation>
        <location evidence="1">Membrane</location>
        <topology evidence="1">Multi-pass membrane protein</topology>
    </subcellularLocation>
</comment>
<dbReference type="PROSITE" id="PS50928">
    <property type="entry name" value="ABC_TM1"/>
    <property type="match status" value="1"/>
</dbReference>
<dbReference type="InterPro" id="IPR035906">
    <property type="entry name" value="MetI-like_sf"/>
</dbReference>
<feature type="transmembrane region" description="Helical" evidence="5">
    <location>
        <begin position="193"/>
        <end position="219"/>
    </location>
</feature>
<dbReference type="SUPFAM" id="SSF161098">
    <property type="entry name" value="MetI-like"/>
    <property type="match status" value="1"/>
</dbReference>
<keyword evidence="9" id="KW-1185">Reference proteome</keyword>
<dbReference type="PANTHER" id="PTHR43839:SF3">
    <property type="entry name" value="OLIGOPEPTIDE ABC TRANSPORTER, PERMEASE PROTEIN"/>
    <property type="match status" value="1"/>
</dbReference>
<evidence type="ECO:0000313" key="8">
    <source>
        <dbReference type="EMBL" id="MVT26585.1"/>
    </source>
</evidence>
<feature type="transmembrane region" description="Helical" evidence="5">
    <location>
        <begin position="310"/>
        <end position="330"/>
    </location>
</feature>
<dbReference type="Pfam" id="PF12911">
    <property type="entry name" value="OppC_N"/>
    <property type="match status" value="1"/>
</dbReference>
<gene>
    <name evidence="8" type="ORF">GNZ21_09485</name>
</gene>
<keyword evidence="4 5" id="KW-0472">Membrane</keyword>
<keyword evidence="2 5" id="KW-0812">Transmembrane</keyword>
<feature type="domain" description="ABC transmembrane type-1" evidence="7">
    <location>
        <begin position="191"/>
        <end position="388"/>
    </location>
</feature>
<accession>A0A7K1UJB9</accession>
<dbReference type="InterPro" id="IPR000515">
    <property type="entry name" value="MetI-like"/>
</dbReference>
<evidence type="ECO:0000259" key="7">
    <source>
        <dbReference type="PROSITE" id="PS50928"/>
    </source>
</evidence>
<feature type="transmembrane region" description="Helical" evidence="5">
    <location>
        <begin position="57"/>
        <end position="79"/>
    </location>
</feature>
<proteinExistence type="inferred from homology"/>
<evidence type="ECO:0000256" key="6">
    <source>
        <dbReference type="SAM" id="MobiDB-lite"/>
    </source>
</evidence>
<comment type="caution">
    <text evidence="8">The sequence shown here is derived from an EMBL/GenBank/DDBJ whole genome shotgun (WGS) entry which is preliminary data.</text>
</comment>
<sequence>MTTLEGPIPEEPAGRGTPGPQGSQGEQAASSSKNTKKDAGTRSSGSLIWRRFKRHKLAVVSLWIVIGVYLIAIFADVIAPRPAGDYNPDYPYVPPQSITLTDPGDGRGLGLYVHGYTQELDPVSWNRYYTEDPDELHKLGFFVESGHDYRFLGLFETDRKLFAPEDADAPFFLMGADANGRDIFSRVIYGTQISMSIGLIGVVLSLVIGITLGAAAGFFRGPVDAFIQRITELFMSLPSIPLWMALAAAIPREWGPLTIYFAITVLLSLIGWTSLAREVRGRVLTLRSEDYVVAARLDGASRYRVIRRHILPSLTSHIIASVTLAVPAMILAETSLSFLGLGLQPPIVSWGVLLQEAQNIRSVLTAPWLLIVPSAAVVIATLALNFLGDGLRDAADPYGGAVK</sequence>
<evidence type="ECO:0000256" key="4">
    <source>
        <dbReference type="ARBA" id="ARBA00023136"/>
    </source>
</evidence>
<dbReference type="Proteomes" id="UP000460157">
    <property type="component" value="Unassembled WGS sequence"/>
</dbReference>
<feature type="region of interest" description="Disordered" evidence="6">
    <location>
        <begin position="1"/>
        <end position="42"/>
    </location>
</feature>
<dbReference type="InterPro" id="IPR025966">
    <property type="entry name" value="OppC_N"/>
</dbReference>
<evidence type="ECO:0000256" key="1">
    <source>
        <dbReference type="ARBA" id="ARBA00004141"/>
    </source>
</evidence>
<reference evidence="8 9" key="1">
    <citation type="submission" date="2019-12" db="EMBL/GenBank/DDBJ databases">
        <title>Nesterenkonia muleiensis sp. nov., a novel actinobacterium isolated from sap of Populus euphratica.</title>
        <authorList>
            <person name="Wang R."/>
        </authorList>
    </citation>
    <scope>NUCLEOTIDE SEQUENCE [LARGE SCALE GENOMIC DNA]</scope>
    <source>
        <strain evidence="8 9">F10</strain>
    </source>
</reference>
<dbReference type="RefSeq" id="WP_157323623.1">
    <property type="nucleotide sequence ID" value="NZ_BMFX01000002.1"/>
</dbReference>
<organism evidence="8 9">
    <name type="scientific">Nesterenkonia alkaliphila</name>
    <dbReference type="NCBI Taxonomy" id="1463631"/>
    <lineage>
        <taxon>Bacteria</taxon>
        <taxon>Bacillati</taxon>
        <taxon>Actinomycetota</taxon>
        <taxon>Actinomycetes</taxon>
        <taxon>Micrococcales</taxon>
        <taxon>Micrococcaceae</taxon>
        <taxon>Nesterenkonia</taxon>
    </lineage>
</organism>
<dbReference type="Gene3D" id="1.10.3720.10">
    <property type="entry name" value="MetI-like"/>
    <property type="match status" value="1"/>
</dbReference>
<feature type="compositionally biased region" description="Low complexity" evidence="6">
    <location>
        <begin position="18"/>
        <end position="32"/>
    </location>
</feature>
<evidence type="ECO:0000256" key="2">
    <source>
        <dbReference type="ARBA" id="ARBA00022692"/>
    </source>
</evidence>
<protein>
    <submittedName>
        <fullName evidence="8">ABC transporter permease subunit</fullName>
    </submittedName>
</protein>
<dbReference type="Pfam" id="PF00528">
    <property type="entry name" value="BPD_transp_1"/>
    <property type="match status" value="1"/>
</dbReference>
<feature type="transmembrane region" description="Helical" evidence="5">
    <location>
        <begin position="231"/>
        <end position="251"/>
    </location>
</feature>
<comment type="similarity">
    <text evidence="5">Belongs to the binding-protein-dependent transport system permease family.</text>
</comment>
<dbReference type="OrthoDB" id="9812701at2"/>
<dbReference type="GO" id="GO:0055085">
    <property type="term" value="P:transmembrane transport"/>
    <property type="evidence" value="ECO:0007669"/>
    <property type="project" value="InterPro"/>
</dbReference>
<evidence type="ECO:0000313" key="9">
    <source>
        <dbReference type="Proteomes" id="UP000460157"/>
    </source>
</evidence>
<evidence type="ECO:0000256" key="3">
    <source>
        <dbReference type="ARBA" id="ARBA00022989"/>
    </source>
</evidence>
<feature type="transmembrane region" description="Helical" evidence="5">
    <location>
        <begin position="257"/>
        <end position="275"/>
    </location>
</feature>
<keyword evidence="5" id="KW-0813">Transport</keyword>
<dbReference type="EMBL" id="WRPM01000068">
    <property type="protein sequence ID" value="MVT26585.1"/>
    <property type="molecule type" value="Genomic_DNA"/>
</dbReference>
<keyword evidence="3 5" id="KW-1133">Transmembrane helix</keyword>
<dbReference type="GO" id="GO:0005886">
    <property type="term" value="C:plasma membrane"/>
    <property type="evidence" value="ECO:0007669"/>
    <property type="project" value="UniProtKB-SubCell"/>
</dbReference>
<evidence type="ECO:0000256" key="5">
    <source>
        <dbReference type="RuleBase" id="RU363032"/>
    </source>
</evidence>
<dbReference type="AlphaFoldDB" id="A0A7K1UJB9"/>
<name>A0A7K1UJB9_9MICC</name>
<feature type="transmembrane region" description="Helical" evidence="5">
    <location>
        <begin position="366"/>
        <end position="387"/>
    </location>
</feature>
<dbReference type="PANTHER" id="PTHR43839">
    <property type="entry name" value="OPPC IN A BINDING PROTEIN-DEPENDENT TRANSPORT SYSTEM"/>
    <property type="match status" value="1"/>
</dbReference>
<dbReference type="CDD" id="cd06261">
    <property type="entry name" value="TM_PBP2"/>
    <property type="match status" value="1"/>
</dbReference>